<protein>
    <submittedName>
        <fullName evidence="1">tRNA (Adenine22-N1)-methyltransferase</fullName>
    </submittedName>
</protein>
<dbReference type="EMBL" id="FWXH01000002">
    <property type="protein sequence ID" value="SMC18867.1"/>
    <property type="molecule type" value="Genomic_DNA"/>
</dbReference>
<reference evidence="1 2" key="1">
    <citation type="submission" date="2017-04" db="EMBL/GenBank/DDBJ databases">
        <authorList>
            <person name="Afonso C.L."/>
            <person name="Miller P.J."/>
            <person name="Scott M.A."/>
            <person name="Spackman E."/>
            <person name="Goraichik I."/>
            <person name="Dimitrov K.M."/>
            <person name="Suarez D.L."/>
            <person name="Swayne D.E."/>
        </authorList>
    </citation>
    <scope>NUCLEOTIDE SEQUENCE [LARGE SCALE GENOMIC DNA]</scope>
    <source>
        <strain evidence="1 2">DSM 12555</strain>
    </source>
</reference>
<sequence length="229" mass="26388">MDISDRLKCIANMVDKCDSIADIGTDHAYLPIYLIKNKICTKAIASDINKGPVKKAKLNITMENEDKAIECRLGPGLTTIVPNEVNAAVIAGMGGNLIRDIIEDSMEVFKSLNYLVLQPVQNPEVLRKYINEKGYEIIDEDLCRDENKYYELIKIRYSNKVKHLDNIYCEISKVLLEKKHPLVKEYIFFKIEKYDKIFNNIKDDGDMAKIRKNNLNQKIVKLKEMLGWL</sequence>
<dbReference type="Gene3D" id="3.40.50.150">
    <property type="entry name" value="Vaccinia Virus protein VP39"/>
    <property type="match status" value="1"/>
</dbReference>
<dbReference type="SUPFAM" id="SSF53335">
    <property type="entry name" value="S-adenosyl-L-methionine-dependent methyltransferases"/>
    <property type="match status" value="1"/>
</dbReference>
<gene>
    <name evidence="1" type="ORF">SAMN02745134_00693</name>
</gene>
<organism evidence="1 2">
    <name type="scientific">Clostridium acidisoli DSM 12555</name>
    <dbReference type="NCBI Taxonomy" id="1121291"/>
    <lineage>
        <taxon>Bacteria</taxon>
        <taxon>Bacillati</taxon>
        <taxon>Bacillota</taxon>
        <taxon>Clostridia</taxon>
        <taxon>Eubacteriales</taxon>
        <taxon>Clostridiaceae</taxon>
        <taxon>Clostridium</taxon>
    </lineage>
</organism>
<keyword evidence="1" id="KW-0489">Methyltransferase</keyword>
<dbReference type="PANTHER" id="PTHR38451:SF1">
    <property type="entry name" value="TRNA (ADENINE(22)-N(1))-METHYLTRANSFERASE"/>
    <property type="match status" value="1"/>
</dbReference>
<keyword evidence="1" id="KW-0808">Transferase</keyword>
<dbReference type="GO" id="GO:0160105">
    <property type="term" value="F:tRNA (adenine(22)-N1)-methyltransferase activity"/>
    <property type="evidence" value="ECO:0007669"/>
    <property type="project" value="InterPro"/>
</dbReference>
<dbReference type="Proteomes" id="UP000192468">
    <property type="component" value="Unassembled WGS sequence"/>
</dbReference>
<keyword evidence="2" id="KW-1185">Reference proteome</keyword>
<proteinExistence type="predicted"/>
<dbReference type="InterPro" id="IPR006901">
    <property type="entry name" value="TrmK"/>
</dbReference>
<dbReference type="InterPro" id="IPR029063">
    <property type="entry name" value="SAM-dependent_MTases_sf"/>
</dbReference>
<evidence type="ECO:0000313" key="2">
    <source>
        <dbReference type="Proteomes" id="UP000192468"/>
    </source>
</evidence>
<dbReference type="GO" id="GO:0032259">
    <property type="term" value="P:methylation"/>
    <property type="evidence" value="ECO:0007669"/>
    <property type="project" value="UniProtKB-KW"/>
</dbReference>
<name>A0A1W1X4T7_9CLOT</name>
<dbReference type="RefSeq" id="WP_084113862.1">
    <property type="nucleotide sequence ID" value="NZ_FWXH01000002.1"/>
</dbReference>
<dbReference type="Pfam" id="PF04816">
    <property type="entry name" value="TrmK"/>
    <property type="match status" value="1"/>
</dbReference>
<dbReference type="STRING" id="1121291.SAMN02745134_00693"/>
<dbReference type="PANTHER" id="PTHR38451">
    <property type="entry name" value="TRNA (ADENINE(22)-N(1))-METHYLTRANSFERASE"/>
    <property type="match status" value="1"/>
</dbReference>
<dbReference type="OrthoDB" id="5881184at2"/>
<accession>A0A1W1X4T7</accession>
<dbReference type="AlphaFoldDB" id="A0A1W1X4T7"/>
<evidence type="ECO:0000313" key="1">
    <source>
        <dbReference type="EMBL" id="SMC18867.1"/>
    </source>
</evidence>
<dbReference type="PIRSF" id="PIRSF018637">
    <property type="entry name" value="TrmK"/>
    <property type="match status" value="1"/>
</dbReference>